<organism evidence="3 4">
    <name type="scientific">Alcaligenes xylosoxydans xylosoxydans</name>
    <name type="common">Achromobacter xylosoxidans</name>
    <dbReference type="NCBI Taxonomy" id="85698"/>
    <lineage>
        <taxon>Bacteria</taxon>
        <taxon>Pseudomonadati</taxon>
        <taxon>Pseudomonadota</taxon>
        <taxon>Betaproteobacteria</taxon>
        <taxon>Burkholderiales</taxon>
        <taxon>Alcaligenaceae</taxon>
        <taxon>Achromobacter</taxon>
    </lineage>
</organism>
<proteinExistence type="predicted"/>
<feature type="repeat" description="TPR" evidence="1">
    <location>
        <begin position="70"/>
        <end position="103"/>
    </location>
</feature>
<dbReference type="PROSITE" id="PS50005">
    <property type="entry name" value="TPR"/>
    <property type="match status" value="1"/>
</dbReference>
<dbReference type="SUPFAM" id="SSF48452">
    <property type="entry name" value="TPR-like"/>
    <property type="match status" value="1"/>
</dbReference>
<dbReference type="AlphaFoldDB" id="A0A0X8NXD6"/>
<feature type="signal peptide" evidence="2">
    <location>
        <begin position="1"/>
        <end position="18"/>
    </location>
</feature>
<gene>
    <name evidence="3" type="ORF">AL504_08485</name>
</gene>
<dbReference type="InterPro" id="IPR019734">
    <property type="entry name" value="TPR_rpt"/>
</dbReference>
<dbReference type="RefSeq" id="WP_006394028.1">
    <property type="nucleotide sequence ID" value="NZ_CP014060.2"/>
</dbReference>
<sequence length="237" mass="25963">MRALPFKLAVLSACLSLAGCLATAPATPQSRVDEVPMYGGMDRSAPAVRAADDKLVADATSAFGSRANAAQAWVEQGFRFYQADQLGMATRRFNQAWLMNPDNPGVYTGFAAVLHDQNRFCDAMKMMEQALTLKPPSFQGIYADAGRIAARCAAQDTTLTGPERAAMIARSDALYRNGERVEPDKAYLYNSWATAYYWNGQYADAWTMVAKARQAGGRGSPRFLEMLRAKMPEPAQH</sequence>
<evidence type="ECO:0000256" key="2">
    <source>
        <dbReference type="SAM" id="SignalP"/>
    </source>
</evidence>
<dbReference type="PROSITE" id="PS51257">
    <property type="entry name" value="PROKAR_LIPOPROTEIN"/>
    <property type="match status" value="1"/>
</dbReference>
<keyword evidence="2" id="KW-0732">Signal</keyword>
<name>A0A0X8NXD6_ALCXX</name>
<dbReference type="Proteomes" id="UP000060602">
    <property type="component" value="Chromosome"/>
</dbReference>
<evidence type="ECO:0000256" key="1">
    <source>
        <dbReference type="PROSITE-ProRule" id="PRU00339"/>
    </source>
</evidence>
<reference evidence="4" key="1">
    <citation type="submission" date="2015-12" db="EMBL/GenBank/DDBJ databases">
        <title>FDA dAtabase for Regulatory Grade micrObial Sequences (FDA-ARGOS): Supporting development and validation of Infectious Disease Dx tests.</title>
        <authorList>
            <person name="Case J."/>
            <person name="Tallon L."/>
            <person name="Sadzewicz L."/>
            <person name="Sengamalay N."/>
            <person name="Ott S."/>
            <person name="Godinez A."/>
            <person name="Nagaraj S."/>
            <person name="Nadendla S."/>
            <person name="Sichtig H."/>
        </authorList>
    </citation>
    <scope>NUCLEOTIDE SEQUENCE [LARGE SCALE GENOMIC DNA]</scope>
    <source>
        <strain evidence="4">FDAARGOS_147</strain>
    </source>
</reference>
<dbReference type="InterPro" id="IPR011990">
    <property type="entry name" value="TPR-like_helical_dom_sf"/>
</dbReference>
<evidence type="ECO:0000313" key="4">
    <source>
        <dbReference type="Proteomes" id="UP000060602"/>
    </source>
</evidence>
<keyword evidence="1" id="KW-0802">TPR repeat</keyword>
<evidence type="ECO:0000313" key="3">
    <source>
        <dbReference type="EMBL" id="AMG36060.1"/>
    </source>
</evidence>
<protein>
    <submittedName>
        <fullName evidence="3">Uncharacterized protein</fullName>
    </submittedName>
</protein>
<accession>A0A0X8NXD6</accession>
<dbReference type="EMBL" id="CP014060">
    <property type="protein sequence ID" value="AMG36060.1"/>
    <property type="molecule type" value="Genomic_DNA"/>
</dbReference>
<feature type="chain" id="PRO_5007069053" evidence="2">
    <location>
        <begin position="19"/>
        <end position="237"/>
    </location>
</feature>
<dbReference type="Gene3D" id="1.25.40.10">
    <property type="entry name" value="Tetratricopeptide repeat domain"/>
    <property type="match status" value="1"/>
</dbReference>